<evidence type="ECO:0000313" key="2">
    <source>
        <dbReference type="EMBL" id="CDN51952.1"/>
    </source>
</evidence>
<geneLocation type="plasmid" evidence="3">
    <name>II</name>
</geneLocation>
<evidence type="ECO:0000313" key="3">
    <source>
        <dbReference type="Proteomes" id="UP000028181"/>
    </source>
</evidence>
<dbReference type="InterPro" id="IPR002220">
    <property type="entry name" value="DapA-like"/>
</dbReference>
<dbReference type="AlphaFoldDB" id="A0A068T0I7"/>
<dbReference type="SUPFAM" id="SSF51569">
    <property type="entry name" value="Aldolase"/>
    <property type="match status" value="1"/>
</dbReference>
<gene>
    <name evidence="2" type="ORF">RG540_PA12760</name>
</gene>
<dbReference type="eggNOG" id="COG0329">
    <property type="taxonomic scope" value="Bacteria"/>
</dbReference>
<organism evidence="2 3">
    <name type="scientific">Neorhizobium galegae bv. orientalis str. HAMBI 540</name>
    <dbReference type="NCBI Taxonomy" id="1028800"/>
    <lineage>
        <taxon>Bacteria</taxon>
        <taxon>Pseudomonadati</taxon>
        <taxon>Pseudomonadota</taxon>
        <taxon>Alphaproteobacteria</taxon>
        <taxon>Hyphomicrobiales</taxon>
        <taxon>Rhizobiaceae</taxon>
        <taxon>Rhizobium/Agrobacterium group</taxon>
        <taxon>Neorhizobium</taxon>
    </lineage>
</organism>
<dbReference type="GO" id="GO:0016829">
    <property type="term" value="F:lyase activity"/>
    <property type="evidence" value="ECO:0007669"/>
    <property type="project" value="UniProtKB-KW"/>
</dbReference>
<dbReference type="Proteomes" id="UP000028181">
    <property type="component" value="Plasmid pHAMBI540a"/>
</dbReference>
<dbReference type="Gene3D" id="3.20.20.70">
    <property type="entry name" value="Aldolase class I"/>
    <property type="match status" value="1"/>
</dbReference>
<keyword evidence="2" id="KW-0614">Plasmid</keyword>
<dbReference type="GeneID" id="24260079"/>
<proteinExistence type="predicted"/>
<dbReference type="SMART" id="SM01130">
    <property type="entry name" value="DHDPS"/>
    <property type="match status" value="1"/>
</dbReference>
<dbReference type="PATRIC" id="fig|1028800.3.peg.5916"/>
<dbReference type="OrthoDB" id="9778880at2"/>
<dbReference type="EMBL" id="HG938354">
    <property type="protein sequence ID" value="CDN51952.1"/>
    <property type="molecule type" value="Genomic_DNA"/>
</dbReference>
<accession>A0A068T0I7</accession>
<dbReference type="HOGENOM" id="CLU_911103_0_0_5"/>
<reference evidence="3" key="1">
    <citation type="journal article" date="2014" name="BMC Genomics">
        <title>Genome sequencing of two Neorhizobium galegae strains reveals a noeT gene responsible for the unusual acetylation of the nodulation factors.</title>
        <authorList>
            <person name="Osterman J."/>
            <person name="Marsh J."/>
            <person name="Laine P.K."/>
            <person name="Zeng Z."/>
            <person name="Alatalo E."/>
            <person name="Sullivan J.T."/>
            <person name="Young J.P."/>
            <person name="Thomas-Oates J."/>
            <person name="Paulin L."/>
            <person name="Lindstrom K."/>
        </authorList>
    </citation>
    <scope>NUCLEOTIDE SEQUENCE [LARGE SCALE GENOMIC DNA]</scope>
    <source>
        <strain evidence="3">HAMBI 540</strain>
    </source>
</reference>
<keyword evidence="3" id="KW-1185">Reference proteome</keyword>
<dbReference type="KEGG" id="ngg:RG540_PA12760"/>
<evidence type="ECO:0000256" key="1">
    <source>
        <dbReference type="ARBA" id="ARBA00023239"/>
    </source>
</evidence>
<dbReference type="RefSeq" id="WP_041365654.1">
    <property type="nucleotide sequence ID" value="NZ_HG938354.1"/>
</dbReference>
<sequence length="310" mass="33161">MTATMLTPQDFKKSVVAVPPLALTASLKVAPEPNALLARHIVDGGVNILLYGGNANLYHFGLDDYADALAAMADAANMAHVITSIGPDYGKMMDQAPLVERSGLRNVMLLPTGFPSDSHGVGDGIRRIAARLGFGVIVYLKREMYVRPEVLEKLIAEGAVRFVKYAVERCDPADDPYLDSVLSAVGRDLVASGMGETPIVDHVGRRGVATFTSGAVCIAPAAAMALLDGLRAGIEVDIEPFIDFERVRASFGGIQVLHSAISASGIADMGPMMPMVSVVKERNMPEVLRVLEALRRIEDIARKARQHQSA</sequence>
<keyword evidence="1" id="KW-0456">Lyase</keyword>
<dbReference type="InterPro" id="IPR013785">
    <property type="entry name" value="Aldolase_TIM"/>
</dbReference>
<protein>
    <submittedName>
        <fullName evidence="2">Dihydropicolinate synthase-like protein</fullName>
    </submittedName>
</protein>
<name>A0A068T0I7_NEOGA</name>